<keyword evidence="3" id="KW-1133">Transmembrane helix</keyword>
<feature type="domain" description="PNPLA" evidence="4">
    <location>
        <begin position="77"/>
        <end position="137"/>
    </location>
</feature>
<reference evidence="5 6" key="1">
    <citation type="submission" date="2017-03" db="EMBL/GenBank/DDBJ databases">
        <title>Whole genome sequences of fourteen strains of Bradyrhizobium canariense and one strain of Bradyrhizobium japonicum isolated from Lupinus (Papilionoideae: Genisteae) species in Algeria.</title>
        <authorList>
            <person name="Crovadore J."/>
            <person name="Chekireb D."/>
            <person name="Brachmann A."/>
            <person name="Chablais R."/>
            <person name="Cochard B."/>
            <person name="Lefort F."/>
        </authorList>
    </citation>
    <scope>NUCLEOTIDE SEQUENCE [LARGE SCALE GENOMIC DNA]</scope>
    <source>
        <strain evidence="5 6">UBMA197</strain>
    </source>
</reference>
<feature type="transmembrane region" description="Helical" evidence="3">
    <location>
        <begin position="312"/>
        <end position="335"/>
    </location>
</feature>
<dbReference type="PANTHER" id="PTHR10728">
    <property type="entry name" value="CYTOSOLIC PHOSPHOLIPASE A2"/>
    <property type="match status" value="1"/>
</dbReference>
<sequence>MEPTATTEPATTTSSAATKEPATVAGPAATTGQAAYPDNFEEMVRKEIRFIEKRTEGRKIDLKGVGPGAPPLAVAALSLSGGGIRSASFCLGVTQAFNEHGIFGRFDYLSTVSGGGYLGASISATMNKSETGEFVFGESTRSKDPDTAAPSDVKDTDSVAHLRNYSNYLIPRGGRDVVTAVAIILRGLIANAALTLPFILLAAILVIATNPTRSSLRTPDFFGYNLDWLVPVNNFGITLAVALIVTILFLIWAVRRSSPGAKQSEFASWPPVFGVSCLFFIAMAFFCELQPYALEGMFELSERTTAAGSSEALLTSAIHGLAAIATPIAAVVTFFRQQIGTLFKSVTSSSAISTKAAALLSEAAIWIAGAAMPLLIWIGFLYLCYWAIENTGPSPRPRPAGPPPIHGTMQIDGPGIKFSGSLDCRQSASTSGANSPCSDRPDEVSPIPEPYGHTPSWLLGAAKLPNYLIGQAAVGKTAPTWGIAVLYFAFGALLFLISYKLTPNANSLHRLYRDRLSKAFLFDPSKAKTQRKRFDDMDQGRDFEPLDTLQLSDLVKDKLKGPYQLINAALNIQGSDYANRRGRNADFFLFSPAYIGSVATTYCKTEKMELDTGLDLATAMAVSGAAFSSNMGANSIKALTATLALLNVRTGYWLKNPKALSQPGKRLTSNRWYLLNEITGRLTENSEDVYLTDGGHIENLGIYELLRRRCKVIVAVDAEADPAMRFPSFLALQRYARIDLGVRIWMPWDKIRSRTITNMGDGGSAESPTIEEAGPHAAIGRIEYDGGQEGWLLYIKSSLSGDENDYVRDYGRRYTAFPRETTGDQFFSEEQFEAYRALGFHIAIRLLRGQDRMQVYGTERLLTINAENPAVKAVREALMDGVL</sequence>
<dbReference type="Pfam" id="PF01734">
    <property type="entry name" value="Patatin"/>
    <property type="match status" value="1"/>
</dbReference>
<name>A0A1Y2JAS1_BRAJP</name>
<dbReference type="PANTHER" id="PTHR10728:SF40">
    <property type="entry name" value="PATATIN FAMILY PROTEIN"/>
    <property type="match status" value="1"/>
</dbReference>
<comment type="caution">
    <text evidence="5">The sequence shown here is derived from an EMBL/GenBank/DDBJ whole genome shotgun (WGS) entry which is preliminary data.</text>
</comment>
<dbReference type="EMBL" id="NAFL01000283">
    <property type="protein sequence ID" value="OSJ24051.1"/>
    <property type="molecule type" value="Genomic_DNA"/>
</dbReference>
<feature type="transmembrane region" description="Helical" evidence="3">
    <location>
        <begin position="228"/>
        <end position="254"/>
    </location>
</feature>
<dbReference type="SUPFAM" id="SSF52151">
    <property type="entry name" value="FabD/lysophospholipase-like"/>
    <property type="match status" value="1"/>
</dbReference>
<dbReference type="InterPro" id="IPR016035">
    <property type="entry name" value="Acyl_Trfase/lysoPLipase"/>
</dbReference>
<dbReference type="GO" id="GO:0005829">
    <property type="term" value="C:cytosol"/>
    <property type="evidence" value="ECO:0007669"/>
    <property type="project" value="TreeGrafter"/>
</dbReference>
<feature type="compositionally biased region" description="Polar residues" evidence="2">
    <location>
        <begin position="424"/>
        <end position="437"/>
    </location>
</feature>
<dbReference type="Proteomes" id="UP000193335">
    <property type="component" value="Unassembled WGS sequence"/>
</dbReference>
<keyword evidence="3" id="KW-0472">Membrane</keyword>
<feature type="transmembrane region" description="Helical" evidence="3">
    <location>
        <begin position="363"/>
        <end position="388"/>
    </location>
</feature>
<protein>
    <recommendedName>
        <fullName evidence="4">PNPLA domain-containing protein</fullName>
    </recommendedName>
</protein>
<keyword evidence="3" id="KW-0812">Transmembrane</keyword>
<dbReference type="AlphaFoldDB" id="A0A1Y2JAS1"/>
<accession>A0A1Y2JAS1</accession>
<dbReference type="Gene3D" id="3.40.1090.10">
    <property type="entry name" value="Cytosolic phospholipase A2 catalytic domain"/>
    <property type="match status" value="2"/>
</dbReference>
<evidence type="ECO:0000259" key="4">
    <source>
        <dbReference type="Pfam" id="PF01734"/>
    </source>
</evidence>
<feature type="region of interest" description="Disordered" evidence="2">
    <location>
        <begin position="1"/>
        <end position="32"/>
    </location>
</feature>
<feature type="transmembrane region" description="Helical" evidence="3">
    <location>
        <begin position="177"/>
        <end position="208"/>
    </location>
</feature>
<feature type="transmembrane region" description="Helical" evidence="3">
    <location>
        <begin position="266"/>
        <end position="292"/>
    </location>
</feature>
<evidence type="ECO:0000256" key="2">
    <source>
        <dbReference type="SAM" id="MobiDB-lite"/>
    </source>
</evidence>
<evidence type="ECO:0000256" key="1">
    <source>
        <dbReference type="ARBA" id="ARBA00023098"/>
    </source>
</evidence>
<dbReference type="InterPro" id="IPR002641">
    <property type="entry name" value="PNPLA_dom"/>
</dbReference>
<evidence type="ECO:0000313" key="5">
    <source>
        <dbReference type="EMBL" id="OSJ24051.1"/>
    </source>
</evidence>
<feature type="region of interest" description="Disordered" evidence="2">
    <location>
        <begin position="423"/>
        <end position="446"/>
    </location>
</feature>
<keyword evidence="1" id="KW-0443">Lipid metabolism</keyword>
<feature type="transmembrane region" description="Helical" evidence="3">
    <location>
        <begin position="481"/>
        <end position="501"/>
    </location>
</feature>
<dbReference type="GO" id="GO:0046475">
    <property type="term" value="P:glycerophospholipid catabolic process"/>
    <property type="evidence" value="ECO:0007669"/>
    <property type="project" value="TreeGrafter"/>
</dbReference>
<dbReference type="GO" id="GO:0004623">
    <property type="term" value="F:phospholipase A2 activity"/>
    <property type="evidence" value="ECO:0007669"/>
    <property type="project" value="TreeGrafter"/>
</dbReference>
<gene>
    <name evidence="5" type="ORF">BSZ19_43115</name>
</gene>
<organism evidence="5 6">
    <name type="scientific">Bradyrhizobium japonicum</name>
    <dbReference type="NCBI Taxonomy" id="375"/>
    <lineage>
        <taxon>Bacteria</taxon>
        <taxon>Pseudomonadati</taxon>
        <taxon>Pseudomonadota</taxon>
        <taxon>Alphaproteobacteria</taxon>
        <taxon>Hyphomicrobiales</taxon>
        <taxon>Nitrobacteraceae</taxon>
        <taxon>Bradyrhizobium</taxon>
    </lineage>
</organism>
<evidence type="ECO:0000256" key="3">
    <source>
        <dbReference type="SAM" id="Phobius"/>
    </source>
</evidence>
<proteinExistence type="predicted"/>
<evidence type="ECO:0000313" key="6">
    <source>
        <dbReference type="Proteomes" id="UP000193335"/>
    </source>
</evidence>